<dbReference type="EMBL" id="DQVM01000138">
    <property type="protein sequence ID" value="HIQ30317.1"/>
    <property type="molecule type" value="Genomic_DNA"/>
</dbReference>
<dbReference type="Gene3D" id="1.20.1300.10">
    <property type="entry name" value="Fumarate reductase/succinate dehydrogenase, transmembrane subunit"/>
    <property type="match status" value="1"/>
</dbReference>
<comment type="subcellular location">
    <subcellularLocation>
        <location evidence="1">Membrane</location>
    </subcellularLocation>
</comment>
<evidence type="ECO:0000256" key="1">
    <source>
        <dbReference type="ARBA" id="ARBA00004370"/>
    </source>
</evidence>
<feature type="transmembrane region" description="Helical" evidence="8">
    <location>
        <begin position="92"/>
        <end position="119"/>
    </location>
</feature>
<dbReference type="SUPFAM" id="SSF81343">
    <property type="entry name" value="Fumarate reductase respiratory complex transmembrane subunits"/>
    <property type="match status" value="1"/>
</dbReference>
<evidence type="ECO:0000256" key="3">
    <source>
        <dbReference type="ARBA" id="ARBA00022692"/>
    </source>
</evidence>
<dbReference type="InterPro" id="IPR000701">
    <property type="entry name" value="SuccDH_FuR_B_TM-su"/>
</dbReference>
<keyword evidence="2" id="KW-0349">Heme</keyword>
<evidence type="ECO:0000256" key="6">
    <source>
        <dbReference type="ARBA" id="ARBA00023004"/>
    </source>
</evidence>
<evidence type="ECO:0000256" key="2">
    <source>
        <dbReference type="ARBA" id="ARBA00022617"/>
    </source>
</evidence>
<dbReference type="GO" id="GO:0016020">
    <property type="term" value="C:membrane"/>
    <property type="evidence" value="ECO:0007669"/>
    <property type="project" value="UniProtKB-SubCell"/>
</dbReference>
<evidence type="ECO:0000256" key="4">
    <source>
        <dbReference type="ARBA" id="ARBA00022723"/>
    </source>
</evidence>
<dbReference type="InterPro" id="IPR034804">
    <property type="entry name" value="SQR/QFR_C/D"/>
</dbReference>
<evidence type="ECO:0000313" key="9">
    <source>
        <dbReference type="EMBL" id="HIQ30317.1"/>
    </source>
</evidence>
<evidence type="ECO:0000256" key="7">
    <source>
        <dbReference type="ARBA" id="ARBA00023136"/>
    </source>
</evidence>
<evidence type="ECO:0000256" key="5">
    <source>
        <dbReference type="ARBA" id="ARBA00022989"/>
    </source>
</evidence>
<proteinExistence type="predicted"/>
<keyword evidence="3 8" id="KW-0812">Transmembrane</keyword>
<sequence length="122" mass="13411">MVSERTIMLLHYITGIGILVAGAVHIATVFLTAPVEANLTFDEAPFAVINVYRNLLLAVSLEALLVMVAFHGFNGLRIILLELYQGRTWEKAVTWILTVIALVLVVYGSRTIILAYQIANLG</sequence>
<keyword evidence="4" id="KW-0479">Metal-binding</keyword>
<comment type="caution">
    <text evidence="9">The sequence shown here is derived from an EMBL/GenBank/DDBJ whole genome shotgun (WGS) entry which is preliminary data.</text>
</comment>
<keyword evidence="7 8" id="KW-0472">Membrane</keyword>
<organism evidence="9 10">
    <name type="scientific">Caldiarchaeum subterraneum</name>
    <dbReference type="NCBI Taxonomy" id="311458"/>
    <lineage>
        <taxon>Archaea</taxon>
        <taxon>Nitrososphaerota</taxon>
        <taxon>Candidatus Caldarchaeales</taxon>
        <taxon>Candidatus Caldarchaeaceae</taxon>
        <taxon>Candidatus Caldarchaeum</taxon>
    </lineage>
</organism>
<name>A0A833EAA4_CALS0</name>
<dbReference type="Pfam" id="PF01127">
    <property type="entry name" value="Sdh_cyt"/>
    <property type="match status" value="1"/>
</dbReference>
<keyword evidence="6" id="KW-0408">Iron</keyword>
<reference evidence="9" key="1">
    <citation type="journal article" date="2020" name="ISME J.">
        <title>Gammaproteobacteria mediating utilization of methyl-, sulfur- and petroleum organic compounds in deep ocean hydrothermal plumes.</title>
        <authorList>
            <person name="Zhou Z."/>
            <person name="Liu Y."/>
            <person name="Pan J."/>
            <person name="Cron B.R."/>
            <person name="Toner B.M."/>
            <person name="Anantharaman K."/>
            <person name="Breier J.A."/>
            <person name="Dick G.J."/>
            <person name="Li M."/>
        </authorList>
    </citation>
    <scope>NUCLEOTIDE SEQUENCE</scope>
    <source>
        <strain evidence="9">SZUA-1515</strain>
    </source>
</reference>
<feature type="transmembrane region" description="Helical" evidence="8">
    <location>
        <begin position="55"/>
        <end position="80"/>
    </location>
</feature>
<keyword evidence="5 8" id="KW-1133">Transmembrane helix</keyword>
<protein>
    <submittedName>
        <fullName evidence="9">Succinate dehydrogenase</fullName>
    </submittedName>
</protein>
<accession>A0A833EAA4</accession>
<evidence type="ECO:0000256" key="8">
    <source>
        <dbReference type="SAM" id="Phobius"/>
    </source>
</evidence>
<gene>
    <name evidence="9" type="ORF">EYH45_07110</name>
</gene>
<dbReference type="Proteomes" id="UP000608579">
    <property type="component" value="Unassembled WGS sequence"/>
</dbReference>
<feature type="transmembrane region" description="Helical" evidence="8">
    <location>
        <begin position="12"/>
        <end position="35"/>
    </location>
</feature>
<dbReference type="GO" id="GO:0046872">
    <property type="term" value="F:metal ion binding"/>
    <property type="evidence" value="ECO:0007669"/>
    <property type="project" value="UniProtKB-KW"/>
</dbReference>
<evidence type="ECO:0000313" key="10">
    <source>
        <dbReference type="Proteomes" id="UP000608579"/>
    </source>
</evidence>
<dbReference type="AlphaFoldDB" id="A0A833EAA4"/>